<evidence type="ECO:0008006" key="4">
    <source>
        <dbReference type="Google" id="ProtNLM"/>
    </source>
</evidence>
<feature type="signal peptide" evidence="1">
    <location>
        <begin position="1"/>
        <end position="17"/>
    </location>
</feature>
<dbReference type="EMBL" id="JAAMPT010000206">
    <property type="protein sequence ID" value="NMH25294.1"/>
    <property type="molecule type" value="Genomic_DNA"/>
</dbReference>
<feature type="chain" id="PRO_5045539476" description="Right-handed parallel beta-helix repeat-containing protein" evidence="1">
    <location>
        <begin position="18"/>
        <end position="455"/>
    </location>
</feature>
<accession>A0ABX1QSP3</accession>
<organism evidence="2 3">
    <name type="scientific">Flavobacterium solisilvae</name>
    <dbReference type="NCBI Taxonomy" id="1852019"/>
    <lineage>
        <taxon>Bacteria</taxon>
        <taxon>Pseudomonadati</taxon>
        <taxon>Bacteroidota</taxon>
        <taxon>Flavobacteriia</taxon>
        <taxon>Flavobacteriales</taxon>
        <taxon>Flavobacteriaceae</taxon>
        <taxon>Flavobacterium</taxon>
    </lineage>
</organism>
<name>A0ABX1QSP3_9FLAO</name>
<protein>
    <recommendedName>
        <fullName evidence="4">Right-handed parallel beta-helix repeat-containing protein</fullName>
    </recommendedName>
</protein>
<evidence type="ECO:0000256" key="1">
    <source>
        <dbReference type="SAM" id="SignalP"/>
    </source>
</evidence>
<dbReference type="RefSeq" id="WP_169523866.1">
    <property type="nucleotide sequence ID" value="NZ_JAAMPT010000206.1"/>
</dbReference>
<sequence>MKNLNLLFICFSVLFFASCSNDNETTSVLTVNTTDAINLTATTVTLGGEVVTDGGSAVTERGICMGENPNPEKDLPDVYTDILGSGTGAFSETYDISALPSSTNIYFRAYAINANGIVYGEIKSFTTLSCPTIQVTNNITTPTIWETGNVYVINSEITITSVLTIHQGVIVKLGQNGRIRVNTGGNLFAYGTETNRITFTSLADDSYCGDTNGDGNATSPQKGDWINVYLNGGASQFINCDFLYAGGNDGGYRCAVVVSGSGSNFVFDGCVFAHTANGTNFTGQFAFYGANNMRDPAISEFVNNVFYDNYYPIYLNATYSINPNNSYSNPDNPFETNARNCIWMYPNGGSNVNVNLTETEVPFVMDGYLQKNTGSFTLGPGVVMKFPTGNTFGLNISNPSINPSAVLTSIKDDFWGGDTNGDGNATSPAANDWYGCYNHSTSAWMNGANILYAQN</sequence>
<keyword evidence="3" id="KW-1185">Reference proteome</keyword>
<evidence type="ECO:0000313" key="2">
    <source>
        <dbReference type="EMBL" id="NMH25294.1"/>
    </source>
</evidence>
<proteinExistence type="predicted"/>
<dbReference type="PROSITE" id="PS51257">
    <property type="entry name" value="PROKAR_LIPOPROTEIN"/>
    <property type="match status" value="1"/>
</dbReference>
<gene>
    <name evidence="2" type="ORF">G6042_08440</name>
</gene>
<evidence type="ECO:0000313" key="3">
    <source>
        <dbReference type="Proteomes" id="UP000767947"/>
    </source>
</evidence>
<keyword evidence="1" id="KW-0732">Signal</keyword>
<dbReference type="Proteomes" id="UP000767947">
    <property type="component" value="Unassembled WGS sequence"/>
</dbReference>
<comment type="caution">
    <text evidence="2">The sequence shown here is derived from an EMBL/GenBank/DDBJ whole genome shotgun (WGS) entry which is preliminary data.</text>
</comment>
<reference evidence="2 3" key="1">
    <citation type="submission" date="2020-02" db="EMBL/GenBank/DDBJ databases">
        <title>Flavobacterium sp. genome.</title>
        <authorList>
            <person name="Jung H.S."/>
            <person name="Baek J.H."/>
            <person name="Jeon C.O."/>
        </authorList>
    </citation>
    <scope>NUCLEOTIDE SEQUENCE [LARGE SCALE GENOMIC DNA]</scope>
    <source>
        <strain evidence="2 3">SE-s27</strain>
    </source>
</reference>